<reference evidence="2 3" key="2">
    <citation type="submission" date="2018-03" db="EMBL/GenBank/DDBJ databases">
        <authorList>
            <person name="Keele B.F."/>
        </authorList>
    </citation>
    <scope>NUCLEOTIDE SEQUENCE [LARGE SCALE GENOMIC DNA]</scope>
    <source>
        <strain evidence="2 3">D13</strain>
    </source>
</reference>
<gene>
    <name evidence="2" type="ORF">C7S18_06780</name>
</gene>
<name>A0A2P1PPZ9_9GAMM</name>
<sequence>MPFQLAQINVALAKDDLNSPALAGFVSQLAETNERAEASPGFVWRLKDYGDANTIQIEDNPRLIVNMSVWETLESLRHFVYKTPHIGLIQARAQWFEKLDQAHTALWWQPSGHPPTLAEGLERLNHLRAHGPTATAFTFGKLFPSA</sequence>
<evidence type="ECO:0000313" key="3">
    <source>
        <dbReference type="Proteomes" id="UP000241074"/>
    </source>
</evidence>
<accession>A0A2P1PPZ9</accession>
<dbReference type="RefSeq" id="WP_106890846.1">
    <property type="nucleotide sequence ID" value="NZ_CP027860.1"/>
</dbReference>
<evidence type="ECO:0000313" key="2">
    <source>
        <dbReference type="EMBL" id="AVP96921.1"/>
    </source>
</evidence>
<proteinExistence type="predicted"/>
<dbReference type="InterPro" id="IPR011008">
    <property type="entry name" value="Dimeric_a/b-barrel"/>
</dbReference>
<dbReference type="InterPro" id="IPR021708">
    <property type="entry name" value="DUF3291"/>
</dbReference>
<feature type="domain" description="DUF3291" evidence="1">
    <location>
        <begin position="5"/>
        <end position="141"/>
    </location>
</feature>
<organism evidence="2 3">
    <name type="scientific">Ahniella affigens</name>
    <dbReference type="NCBI Taxonomy" id="2021234"/>
    <lineage>
        <taxon>Bacteria</taxon>
        <taxon>Pseudomonadati</taxon>
        <taxon>Pseudomonadota</taxon>
        <taxon>Gammaproteobacteria</taxon>
        <taxon>Lysobacterales</taxon>
        <taxon>Rhodanobacteraceae</taxon>
        <taxon>Ahniella</taxon>
    </lineage>
</organism>
<dbReference type="OrthoDB" id="2376237at2"/>
<dbReference type="Proteomes" id="UP000241074">
    <property type="component" value="Chromosome"/>
</dbReference>
<dbReference type="SUPFAM" id="SSF54909">
    <property type="entry name" value="Dimeric alpha+beta barrel"/>
    <property type="match status" value="1"/>
</dbReference>
<keyword evidence="3" id="KW-1185">Reference proteome</keyword>
<dbReference type="AlphaFoldDB" id="A0A2P1PPZ9"/>
<dbReference type="Pfam" id="PF11695">
    <property type="entry name" value="DUF3291"/>
    <property type="match status" value="1"/>
</dbReference>
<reference evidence="2 3" key="1">
    <citation type="submission" date="2018-03" db="EMBL/GenBank/DDBJ databases">
        <title>Ahniella affigens gen. nov., sp. nov., a gammaproteobacterium isolated from sandy soil near a stream.</title>
        <authorList>
            <person name="Ko Y."/>
            <person name="Kim J.-H."/>
        </authorList>
    </citation>
    <scope>NUCLEOTIDE SEQUENCE [LARGE SCALE GENOMIC DNA]</scope>
    <source>
        <strain evidence="2 3">D13</strain>
    </source>
</reference>
<protein>
    <submittedName>
        <fullName evidence="2">DUF3291 domain-containing protein</fullName>
    </submittedName>
</protein>
<dbReference type="EMBL" id="CP027860">
    <property type="protein sequence ID" value="AVP96921.1"/>
    <property type="molecule type" value="Genomic_DNA"/>
</dbReference>
<dbReference type="KEGG" id="xba:C7S18_06780"/>
<evidence type="ECO:0000259" key="1">
    <source>
        <dbReference type="Pfam" id="PF11695"/>
    </source>
</evidence>